<gene>
    <name evidence="1" type="ORF">EZJ58_0932</name>
</gene>
<keyword evidence="2" id="KW-1185">Reference proteome</keyword>
<sequence length="82" mass="8820">MRYSGRVDAEDHPSLGAMGMGHVYAAAPCSGTSVRCRTAMPLCRGRRLAQFYRAGRRHAPGEFADCSILAGVVSTGIFIRMS</sequence>
<proteinExistence type="predicted"/>
<evidence type="ECO:0000313" key="1">
    <source>
        <dbReference type="EMBL" id="TCL02893.1"/>
    </source>
</evidence>
<dbReference type="EMBL" id="SJOI01000001">
    <property type="protein sequence ID" value="TCL02893.1"/>
    <property type="molecule type" value="Genomic_DNA"/>
</dbReference>
<dbReference type="AlphaFoldDB" id="A0A4R1N6W3"/>
<accession>A0A4R1N6W3</accession>
<organism evidence="1 2">
    <name type="scientific">Sodalis ligni</name>
    <dbReference type="NCBI Taxonomy" id="2697027"/>
    <lineage>
        <taxon>Bacteria</taxon>
        <taxon>Pseudomonadati</taxon>
        <taxon>Pseudomonadota</taxon>
        <taxon>Gammaproteobacteria</taxon>
        <taxon>Enterobacterales</taxon>
        <taxon>Bruguierivoracaceae</taxon>
        <taxon>Sodalis</taxon>
    </lineage>
</organism>
<dbReference type="Proteomes" id="UP000294555">
    <property type="component" value="Unassembled WGS sequence"/>
</dbReference>
<protein>
    <submittedName>
        <fullName evidence="1">Uncharacterized protein</fullName>
    </submittedName>
</protein>
<name>A0A4R1N6W3_9GAMM</name>
<comment type="caution">
    <text evidence="1">The sequence shown here is derived from an EMBL/GenBank/DDBJ whole genome shotgun (WGS) entry which is preliminary data.</text>
</comment>
<evidence type="ECO:0000313" key="2">
    <source>
        <dbReference type="Proteomes" id="UP000294555"/>
    </source>
</evidence>
<reference evidence="1 2" key="1">
    <citation type="submission" date="2019-02" db="EMBL/GenBank/DDBJ databases">
        <title>Investigation of anaerobic lignin degradation for improved lignocellulosic biofuels.</title>
        <authorList>
            <person name="Deangelis K."/>
        </authorList>
    </citation>
    <scope>NUCLEOTIDE SEQUENCE [LARGE SCALE GENOMIC DNA]</scope>
    <source>
        <strain evidence="1 2">159R</strain>
    </source>
</reference>